<sequence length="175" mass="18489">MDDYLTVGSVHPKLEILQQNGIGVKKPDYVAPKFTNNQLYLSGYGRHWGEKMTYSVGLAYGTGVLVGGSFGVIKSVAKGAATRKLFINSMLNMCGVYGPGLGNKAACVTLLYYVINNIVKLADTSGNDVYHAPAAGLAAGALYKCKGSWPSMGKHSVGSAVAFTGIDYALRNSLI</sequence>
<keyword evidence="6" id="KW-1185">Reference proteome</keyword>
<keyword evidence="4" id="KW-0472">Membrane</keyword>
<dbReference type="PANTHER" id="PTHR15371">
    <property type="entry name" value="TIM23"/>
    <property type="match status" value="1"/>
</dbReference>
<dbReference type="AlphaFoldDB" id="A0AAD8PE66"/>
<dbReference type="Pfam" id="PF02466">
    <property type="entry name" value="Tim17"/>
    <property type="match status" value="1"/>
</dbReference>
<dbReference type="Proteomes" id="UP001230268">
    <property type="component" value="Unassembled WGS sequence"/>
</dbReference>
<organism evidence="5 6">
    <name type="scientific">Babesia gibsoni</name>
    <dbReference type="NCBI Taxonomy" id="33632"/>
    <lineage>
        <taxon>Eukaryota</taxon>
        <taxon>Sar</taxon>
        <taxon>Alveolata</taxon>
        <taxon>Apicomplexa</taxon>
        <taxon>Aconoidasida</taxon>
        <taxon>Piroplasmida</taxon>
        <taxon>Babesiidae</taxon>
        <taxon>Babesia</taxon>
    </lineage>
</organism>
<evidence type="ECO:0000256" key="4">
    <source>
        <dbReference type="ARBA" id="ARBA00023136"/>
    </source>
</evidence>
<name>A0AAD8PE66_BABGI</name>
<comment type="caution">
    <text evidence="5">The sequence shown here is derived from an EMBL/GenBank/DDBJ whole genome shotgun (WGS) entry which is preliminary data.</text>
</comment>
<accession>A0AAD8PE66</accession>
<reference evidence="5" key="1">
    <citation type="submission" date="2023-08" db="EMBL/GenBank/DDBJ databases">
        <title>Draft sequence of the Babesia gibsoni genome.</title>
        <authorList>
            <person name="Yamagishi J.Y."/>
            <person name="Xuan X.X."/>
        </authorList>
    </citation>
    <scope>NUCLEOTIDE SEQUENCE</scope>
    <source>
        <strain evidence="5">Azabu</strain>
    </source>
</reference>
<dbReference type="GO" id="GO:0008320">
    <property type="term" value="F:protein transmembrane transporter activity"/>
    <property type="evidence" value="ECO:0007669"/>
    <property type="project" value="TreeGrafter"/>
</dbReference>
<evidence type="ECO:0000313" key="6">
    <source>
        <dbReference type="Proteomes" id="UP001230268"/>
    </source>
</evidence>
<dbReference type="EMBL" id="JAVEPI010000002">
    <property type="protein sequence ID" value="KAK1443326.1"/>
    <property type="molecule type" value="Genomic_DNA"/>
</dbReference>
<dbReference type="GO" id="GO:0030150">
    <property type="term" value="P:protein import into mitochondrial matrix"/>
    <property type="evidence" value="ECO:0007669"/>
    <property type="project" value="TreeGrafter"/>
</dbReference>
<evidence type="ECO:0000256" key="1">
    <source>
        <dbReference type="ARBA" id="ARBA00004141"/>
    </source>
</evidence>
<evidence type="ECO:0000313" key="5">
    <source>
        <dbReference type="EMBL" id="KAK1443326.1"/>
    </source>
</evidence>
<keyword evidence="3" id="KW-1133">Transmembrane helix</keyword>
<evidence type="ECO:0000256" key="3">
    <source>
        <dbReference type="ARBA" id="ARBA00022989"/>
    </source>
</evidence>
<protein>
    <submittedName>
        <fullName evidence="5">Uncharacterized protein</fullName>
    </submittedName>
</protein>
<evidence type="ECO:0000256" key="2">
    <source>
        <dbReference type="ARBA" id="ARBA00022692"/>
    </source>
</evidence>
<gene>
    <name evidence="5" type="ORF">BgAZ_202020</name>
</gene>
<comment type="subcellular location">
    <subcellularLocation>
        <location evidence="1">Membrane</location>
        <topology evidence="1">Multi-pass membrane protein</topology>
    </subcellularLocation>
</comment>
<dbReference type="PANTHER" id="PTHR15371:SF0">
    <property type="entry name" value="SD19278P"/>
    <property type="match status" value="1"/>
</dbReference>
<keyword evidence="2" id="KW-0812">Transmembrane</keyword>
<dbReference type="GO" id="GO:0005744">
    <property type="term" value="C:TIM23 mitochondrial import inner membrane translocase complex"/>
    <property type="evidence" value="ECO:0007669"/>
    <property type="project" value="TreeGrafter"/>
</dbReference>
<dbReference type="InterPro" id="IPR045238">
    <property type="entry name" value="Tim23-like"/>
</dbReference>
<proteinExistence type="predicted"/>